<reference evidence="2" key="1">
    <citation type="submission" date="2016-03" db="EMBL/GenBank/DDBJ databases">
        <title>Mechanisms controlling the formation of the plant cell surface in tip-growing cells are functionally conserved among land plants.</title>
        <authorList>
            <person name="Honkanen S."/>
            <person name="Jones V.A."/>
            <person name="Morieri G."/>
            <person name="Champion C."/>
            <person name="Hetherington A.J."/>
            <person name="Kelly S."/>
            <person name="Saint-Marcoux D."/>
            <person name="Proust H."/>
            <person name="Prescott H."/>
            <person name="Dolan L."/>
        </authorList>
    </citation>
    <scope>NUCLEOTIDE SEQUENCE [LARGE SCALE GENOMIC DNA]</scope>
    <source>
        <tissue evidence="2">Whole gametophyte</tissue>
    </source>
</reference>
<name>A0A176WSJ1_MARPO</name>
<dbReference type="Proteomes" id="UP000077202">
    <property type="component" value="Unassembled WGS sequence"/>
</dbReference>
<protein>
    <submittedName>
        <fullName evidence="2">Uncharacterized protein</fullName>
    </submittedName>
</protein>
<evidence type="ECO:0000313" key="3">
    <source>
        <dbReference type="Proteomes" id="UP000077202"/>
    </source>
</evidence>
<proteinExistence type="predicted"/>
<gene>
    <name evidence="2" type="ORF">AXG93_2189s1190</name>
</gene>
<dbReference type="AlphaFoldDB" id="A0A176WSJ1"/>
<keyword evidence="3" id="KW-1185">Reference proteome</keyword>
<evidence type="ECO:0000313" key="2">
    <source>
        <dbReference type="EMBL" id="OAE35485.1"/>
    </source>
</evidence>
<evidence type="ECO:0000256" key="1">
    <source>
        <dbReference type="SAM" id="MobiDB-lite"/>
    </source>
</evidence>
<organism evidence="2 3">
    <name type="scientific">Marchantia polymorpha subsp. ruderalis</name>
    <dbReference type="NCBI Taxonomy" id="1480154"/>
    <lineage>
        <taxon>Eukaryota</taxon>
        <taxon>Viridiplantae</taxon>
        <taxon>Streptophyta</taxon>
        <taxon>Embryophyta</taxon>
        <taxon>Marchantiophyta</taxon>
        <taxon>Marchantiopsida</taxon>
        <taxon>Marchantiidae</taxon>
        <taxon>Marchantiales</taxon>
        <taxon>Marchantiaceae</taxon>
        <taxon>Marchantia</taxon>
    </lineage>
</organism>
<dbReference type="EMBL" id="LVLJ01000170">
    <property type="protein sequence ID" value="OAE35485.1"/>
    <property type="molecule type" value="Genomic_DNA"/>
</dbReference>
<comment type="caution">
    <text evidence="2">The sequence shown here is derived from an EMBL/GenBank/DDBJ whole genome shotgun (WGS) entry which is preliminary data.</text>
</comment>
<feature type="compositionally biased region" description="Basic residues" evidence="1">
    <location>
        <begin position="19"/>
        <end position="28"/>
    </location>
</feature>
<sequence length="130" mass="13862">MARGKIKKGEEERVGTRAAKAKAKAKRKGMGEWRRPASSSLSSWQAQTDFHVRPECESQAELLSVRERVRGPAAAAATDDNDIIIIIISSSSSSIGCSALHCPELQPAVEVESNPAALASPCLLSLSLAY</sequence>
<feature type="region of interest" description="Disordered" evidence="1">
    <location>
        <begin position="1"/>
        <end position="40"/>
    </location>
</feature>
<accession>A0A176WSJ1</accession>